<organism evidence="2 3">
    <name type="scientific">Sphaerisporangium rhizosphaerae</name>
    <dbReference type="NCBI Taxonomy" id="2269375"/>
    <lineage>
        <taxon>Bacteria</taxon>
        <taxon>Bacillati</taxon>
        <taxon>Actinomycetota</taxon>
        <taxon>Actinomycetes</taxon>
        <taxon>Streptosporangiales</taxon>
        <taxon>Streptosporangiaceae</taxon>
        <taxon>Sphaerisporangium</taxon>
    </lineage>
</organism>
<dbReference type="Proteomes" id="UP001596496">
    <property type="component" value="Unassembled WGS sequence"/>
</dbReference>
<evidence type="ECO:0000313" key="3">
    <source>
        <dbReference type="Proteomes" id="UP001596496"/>
    </source>
</evidence>
<reference evidence="3" key="1">
    <citation type="journal article" date="2019" name="Int. J. Syst. Evol. Microbiol.">
        <title>The Global Catalogue of Microorganisms (GCM) 10K type strain sequencing project: providing services to taxonomists for standard genome sequencing and annotation.</title>
        <authorList>
            <consortium name="The Broad Institute Genomics Platform"/>
            <consortium name="The Broad Institute Genome Sequencing Center for Infectious Disease"/>
            <person name="Wu L."/>
            <person name="Ma J."/>
        </authorList>
    </citation>
    <scope>NUCLEOTIDE SEQUENCE [LARGE SCALE GENOMIC DNA]</scope>
    <source>
        <strain evidence="3">CECT 7649</strain>
    </source>
</reference>
<name>A0ABW2PCH2_9ACTN</name>
<feature type="compositionally biased region" description="Low complexity" evidence="1">
    <location>
        <begin position="123"/>
        <end position="142"/>
    </location>
</feature>
<keyword evidence="3" id="KW-1185">Reference proteome</keyword>
<accession>A0ABW2PCH2</accession>
<dbReference type="RefSeq" id="WP_380829801.1">
    <property type="nucleotide sequence ID" value="NZ_JBHTCG010000022.1"/>
</dbReference>
<proteinExistence type="predicted"/>
<feature type="non-terminal residue" evidence="2">
    <location>
        <position position="205"/>
    </location>
</feature>
<feature type="region of interest" description="Disordered" evidence="1">
    <location>
        <begin position="65"/>
        <end position="205"/>
    </location>
</feature>
<gene>
    <name evidence="2" type="ORF">ACFQSB_27465</name>
</gene>
<feature type="compositionally biased region" description="Low complexity" evidence="1">
    <location>
        <begin position="150"/>
        <end position="195"/>
    </location>
</feature>
<feature type="compositionally biased region" description="Basic and acidic residues" evidence="1">
    <location>
        <begin position="83"/>
        <end position="98"/>
    </location>
</feature>
<dbReference type="EMBL" id="JBHTCG010000022">
    <property type="protein sequence ID" value="MFC7385975.1"/>
    <property type="molecule type" value="Genomic_DNA"/>
</dbReference>
<evidence type="ECO:0000256" key="1">
    <source>
        <dbReference type="SAM" id="MobiDB-lite"/>
    </source>
</evidence>
<protein>
    <submittedName>
        <fullName evidence="2">Uncharacterized protein</fullName>
    </submittedName>
</protein>
<sequence>MSLTDIVRTIAKNVRQTVTDPRELKEKAKDLPLNVLQTALSGVGQALMLSDRVRTGIKRLISDDDKAAADERGSGVTSPQVVMDEREEREEKPARREPVIFAPRPRVSADHQNGAAAKPSDGAATTASTTAPTTAASAAPAEAAPPAPVAKPAAGTPAPAAAEPAAAEPATEPATAESAVTEPAATTAEPAAATAYIPFASGPRN</sequence>
<comment type="caution">
    <text evidence="2">The sequence shown here is derived from an EMBL/GenBank/DDBJ whole genome shotgun (WGS) entry which is preliminary data.</text>
</comment>
<evidence type="ECO:0000313" key="2">
    <source>
        <dbReference type="EMBL" id="MFC7385975.1"/>
    </source>
</evidence>